<dbReference type="InterPro" id="IPR018108">
    <property type="entry name" value="MCP_transmembrane"/>
</dbReference>
<feature type="repeat" description="Solcar" evidence="10">
    <location>
        <begin position="506"/>
        <end position="590"/>
    </location>
</feature>
<dbReference type="InterPro" id="IPR023395">
    <property type="entry name" value="MCP_dom_sf"/>
</dbReference>
<dbReference type="Gene3D" id="1.50.40.10">
    <property type="entry name" value="Mitochondrial carrier domain"/>
    <property type="match status" value="1"/>
</dbReference>
<evidence type="ECO:0000256" key="10">
    <source>
        <dbReference type="PROSITE-ProRule" id="PRU00282"/>
    </source>
</evidence>
<dbReference type="GO" id="GO:0005743">
    <property type="term" value="C:mitochondrial inner membrane"/>
    <property type="evidence" value="ECO:0007669"/>
    <property type="project" value="UniProtKB-SubCell"/>
</dbReference>
<feature type="transmembrane region" description="Helical" evidence="11">
    <location>
        <begin position="398"/>
        <end position="423"/>
    </location>
</feature>
<evidence type="ECO:0000256" key="4">
    <source>
        <dbReference type="ARBA" id="ARBA00022692"/>
    </source>
</evidence>
<organism evidence="13 14">
    <name type="scientific">Cyclotella atomus</name>
    <dbReference type="NCBI Taxonomy" id="382360"/>
    <lineage>
        <taxon>Eukaryota</taxon>
        <taxon>Sar</taxon>
        <taxon>Stramenopiles</taxon>
        <taxon>Ochrophyta</taxon>
        <taxon>Bacillariophyta</taxon>
        <taxon>Coscinodiscophyceae</taxon>
        <taxon>Thalassiosirophycidae</taxon>
        <taxon>Stephanodiscales</taxon>
        <taxon>Stephanodiscaceae</taxon>
        <taxon>Cyclotella</taxon>
    </lineage>
</organism>
<keyword evidence="14" id="KW-1185">Reference proteome</keyword>
<feature type="transmembrane region" description="Helical" evidence="11">
    <location>
        <begin position="307"/>
        <end position="327"/>
    </location>
</feature>
<evidence type="ECO:0000256" key="6">
    <source>
        <dbReference type="ARBA" id="ARBA00022792"/>
    </source>
</evidence>
<evidence type="ECO:0000256" key="1">
    <source>
        <dbReference type="ARBA" id="ARBA00004448"/>
    </source>
</evidence>
<keyword evidence="7 11" id="KW-1133">Transmembrane helix</keyword>
<evidence type="ECO:0000313" key="13">
    <source>
        <dbReference type="EMBL" id="KAL3767454.1"/>
    </source>
</evidence>
<evidence type="ECO:0000256" key="2">
    <source>
        <dbReference type="ARBA" id="ARBA00006375"/>
    </source>
</evidence>
<gene>
    <name evidence="13" type="ORF">ACHAWO_012844</name>
</gene>
<proteinExistence type="inferred from homology"/>
<reference evidence="13 14" key="1">
    <citation type="submission" date="2024-10" db="EMBL/GenBank/DDBJ databases">
        <title>Updated reference genomes for cyclostephanoid diatoms.</title>
        <authorList>
            <person name="Roberts W.R."/>
            <person name="Alverson A.J."/>
        </authorList>
    </citation>
    <scope>NUCLEOTIDE SEQUENCE [LARGE SCALE GENOMIC DNA]</scope>
    <source>
        <strain evidence="13 14">AJA010-31</strain>
    </source>
</reference>
<evidence type="ECO:0000256" key="3">
    <source>
        <dbReference type="ARBA" id="ARBA00022448"/>
    </source>
</evidence>
<dbReference type="Pfam" id="PF00153">
    <property type="entry name" value="Mito_carr"/>
    <property type="match status" value="3"/>
</dbReference>
<evidence type="ECO:0000256" key="11">
    <source>
        <dbReference type="SAM" id="Phobius"/>
    </source>
</evidence>
<name>A0ABD3MUA2_9STRA</name>
<dbReference type="InterPro" id="IPR044677">
    <property type="entry name" value="SLC25A3/Pic2/Mir1-like"/>
</dbReference>
<comment type="similarity">
    <text evidence="2">Belongs to the mitochondrial carrier (TC 2.A.29) family.</text>
</comment>
<keyword evidence="3" id="KW-0813">Transport</keyword>
<evidence type="ECO:0000313" key="14">
    <source>
        <dbReference type="Proteomes" id="UP001530400"/>
    </source>
</evidence>
<keyword evidence="5" id="KW-0677">Repeat</keyword>
<accession>A0ABD3MUA2</accession>
<feature type="chain" id="PRO_5044770454" evidence="12">
    <location>
        <begin position="20"/>
        <end position="607"/>
    </location>
</feature>
<evidence type="ECO:0000256" key="5">
    <source>
        <dbReference type="ARBA" id="ARBA00022737"/>
    </source>
</evidence>
<keyword evidence="6" id="KW-0999">Mitochondrion inner membrane</keyword>
<dbReference type="SUPFAM" id="SSF103506">
    <property type="entry name" value="Mitochondrial carrier"/>
    <property type="match status" value="1"/>
</dbReference>
<evidence type="ECO:0000256" key="7">
    <source>
        <dbReference type="ARBA" id="ARBA00022989"/>
    </source>
</evidence>
<keyword evidence="4 10" id="KW-0812">Transmembrane</keyword>
<keyword evidence="8" id="KW-0496">Mitochondrion</keyword>
<sequence length="607" mass="66115">MKRKAIATLLLCQAPQLIAFAPYKSYRLIRSPHLHNLHAENKFAKDSESNSGSSDVTTKTILPSRRQFLAAAAACLFPLKSNAQDLSNIIIGRGSWVESSTQSLQSVRIPPSFTTYLTRFIIHYDDAASLWWKDTLHSYSLLNRDEAMKRECRDFANLACSVERGLGTFLSRGGANTIDVNENDIKDEYASLLTLLLEKYADKEGAVRDIGLLFAMLPGVYQPLDVLRSKFGDSMTTAQLSKTQIQDDMFLLPESYQASYNPIVKYYQITPSLQLTESQEGEVTSTIFGPLSSQPLTRQRPNLTRDYYALLGVSGGVGCALTHSLVIPLDVVKTRMQTNPGQYNGVFDGAITISKREGISSLLLGTQATIVGYLWYGISVYPSYTFFKNFIAHLLPDAFAVAHVNGVALISGAVASIIASFGLTPIEAARIRAVAEPSVYRPLGLLGTLGVIAKENVEVGWKSLYAGLPSLMARQVIFGSVKFLAFERVSESIFMTWPVLKDGAMTPLVVSLIAGGIAGALSSIVSQPADSVLTYVTKQSAGNLGVFEGAKMMVQKDGVGSLFRGLGSRCIWAGCIIAGQFLLYDVFRGMFGITGDDLNQVFEITLS</sequence>
<evidence type="ECO:0000256" key="12">
    <source>
        <dbReference type="SAM" id="SignalP"/>
    </source>
</evidence>
<keyword evidence="12" id="KW-0732">Signal</keyword>
<dbReference type="AlphaFoldDB" id="A0ABD3MUA2"/>
<feature type="repeat" description="Solcar" evidence="10">
    <location>
        <begin position="403"/>
        <end position="492"/>
    </location>
</feature>
<comment type="caution">
    <text evidence="13">The sequence shown here is derived from an EMBL/GenBank/DDBJ whole genome shotgun (WGS) entry which is preliminary data.</text>
</comment>
<dbReference type="Proteomes" id="UP001530400">
    <property type="component" value="Unassembled WGS sequence"/>
</dbReference>
<keyword evidence="9 10" id="KW-0472">Membrane</keyword>
<dbReference type="PANTHER" id="PTHR45671:SF12">
    <property type="entry name" value="MITOCHONDRIAL PHOSPHATE CARRIER PROTEIN"/>
    <property type="match status" value="1"/>
</dbReference>
<feature type="repeat" description="Solcar" evidence="10">
    <location>
        <begin position="306"/>
        <end position="390"/>
    </location>
</feature>
<comment type="subcellular location">
    <subcellularLocation>
        <location evidence="1">Mitochondrion inner membrane</location>
        <topology evidence="1">Multi-pass membrane protein</topology>
    </subcellularLocation>
</comment>
<protein>
    <submittedName>
        <fullName evidence="13">Uncharacterized protein</fullName>
    </submittedName>
</protein>
<dbReference type="PROSITE" id="PS50920">
    <property type="entry name" value="SOLCAR"/>
    <property type="match status" value="3"/>
</dbReference>
<evidence type="ECO:0000256" key="8">
    <source>
        <dbReference type="ARBA" id="ARBA00023128"/>
    </source>
</evidence>
<evidence type="ECO:0000256" key="9">
    <source>
        <dbReference type="ARBA" id="ARBA00023136"/>
    </source>
</evidence>
<feature type="transmembrane region" description="Helical" evidence="11">
    <location>
        <begin position="359"/>
        <end position="378"/>
    </location>
</feature>
<feature type="signal peptide" evidence="12">
    <location>
        <begin position="1"/>
        <end position="19"/>
    </location>
</feature>
<dbReference type="PANTHER" id="PTHR45671">
    <property type="entry name" value="SOLUTE CARRIER FAMILY 25 (MITOCHONDRIAL CARRIER PHOSPHATE CARRIER), MEMBER 3, LIKE-RELATED-RELATED"/>
    <property type="match status" value="1"/>
</dbReference>
<dbReference type="EMBL" id="JALLPJ020001364">
    <property type="protein sequence ID" value="KAL3767454.1"/>
    <property type="molecule type" value="Genomic_DNA"/>
</dbReference>